<name>A0ACB7PB55_9PEZI</name>
<dbReference type="EMBL" id="JAGIZQ010000003">
    <property type="protein sequence ID" value="KAH6636421.1"/>
    <property type="molecule type" value="Genomic_DNA"/>
</dbReference>
<keyword evidence="2" id="KW-1185">Reference proteome</keyword>
<evidence type="ECO:0000313" key="2">
    <source>
        <dbReference type="Proteomes" id="UP000724584"/>
    </source>
</evidence>
<gene>
    <name evidence="1" type="ORF">F5144DRAFT_178434</name>
</gene>
<evidence type="ECO:0000313" key="1">
    <source>
        <dbReference type="EMBL" id="KAH6636421.1"/>
    </source>
</evidence>
<sequence>MDGPSYTYTPTSQTVGPVRATTSLDEGTPQSASTMASGPFSGSDSSYDSPTTVSSTASTLLWRGRTDSTESAPASTEVLKRESSISAKKVNANSYCGRHSKEFLFGGKGFGDLWRAVTRK</sequence>
<protein>
    <submittedName>
        <fullName evidence="1">Uncharacterized protein</fullName>
    </submittedName>
</protein>
<dbReference type="Proteomes" id="UP000724584">
    <property type="component" value="Unassembled WGS sequence"/>
</dbReference>
<reference evidence="1 2" key="1">
    <citation type="journal article" date="2021" name="Nat. Commun.">
        <title>Genetic determinants of endophytism in the Arabidopsis root mycobiome.</title>
        <authorList>
            <person name="Mesny F."/>
            <person name="Miyauchi S."/>
            <person name="Thiergart T."/>
            <person name="Pickel B."/>
            <person name="Atanasova L."/>
            <person name="Karlsson M."/>
            <person name="Huettel B."/>
            <person name="Barry K.W."/>
            <person name="Haridas S."/>
            <person name="Chen C."/>
            <person name="Bauer D."/>
            <person name="Andreopoulos W."/>
            <person name="Pangilinan J."/>
            <person name="LaButti K."/>
            <person name="Riley R."/>
            <person name="Lipzen A."/>
            <person name="Clum A."/>
            <person name="Drula E."/>
            <person name="Henrissat B."/>
            <person name="Kohler A."/>
            <person name="Grigoriev I.V."/>
            <person name="Martin F.M."/>
            <person name="Hacquard S."/>
        </authorList>
    </citation>
    <scope>NUCLEOTIDE SEQUENCE [LARGE SCALE GENOMIC DNA]</scope>
    <source>
        <strain evidence="1 2">MPI-SDFR-AT-0079</strain>
    </source>
</reference>
<comment type="caution">
    <text evidence="1">The sequence shown here is derived from an EMBL/GenBank/DDBJ whole genome shotgun (WGS) entry which is preliminary data.</text>
</comment>
<organism evidence="1 2">
    <name type="scientific">Chaetomium tenue</name>
    <dbReference type="NCBI Taxonomy" id="1854479"/>
    <lineage>
        <taxon>Eukaryota</taxon>
        <taxon>Fungi</taxon>
        <taxon>Dikarya</taxon>
        <taxon>Ascomycota</taxon>
        <taxon>Pezizomycotina</taxon>
        <taxon>Sordariomycetes</taxon>
        <taxon>Sordariomycetidae</taxon>
        <taxon>Sordariales</taxon>
        <taxon>Chaetomiaceae</taxon>
        <taxon>Chaetomium</taxon>
    </lineage>
</organism>
<accession>A0ACB7PB55</accession>
<proteinExistence type="predicted"/>